<proteinExistence type="predicted"/>
<evidence type="ECO:0000313" key="1">
    <source>
        <dbReference type="EMBL" id="QHS99928.1"/>
    </source>
</evidence>
<organism evidence="1">
    <name type="scientific">viral metagenome</name>
    <dbReference type="NCBI Taxonomy" id="1070528"/>
    <lineage>
        <taxon>unclassified sequences</taxon>
        <taxon>metagenomes</taxon>
        <taxon>organismal metagenomes</taxon>
    </lineage>
</organism>
<accession>A0A6C0C8F6</accession>
<sequence>MQPSKAERIHYCAKFGIRVNVAERKWENKCDNCGNSFLMTYLESNSIKLCFSCAEIINPPQKDLFDPFDYLSDMCVKKDSHFSSKHDEPKFNYRLKCDIG</sequence>
<reference evidence="1" key="1">
    <citation type="journal article" date="2020" name="Nature">
        <title>Giant virus diversity and host interactions through global metagenomics.</title>
        <authorList>
            <person name="Schulz F."/>
            <person name="Roux S."/>
            <person name="Paez-Espino D."/>
            <person name="Jungbluth S."/>
            <person name="Walsh D.A."/>
            <person name="Denef V.J."/>
            <person name="McMahon K.D."/>
            <person name="Konstantinidis K.T."/>
            <person name="Eloe-Fadrosh E.A."/>
            <person name="Kyrpides N.C."/>
            <person name="Woyke T."/>
        </authorList>
    </citation>
    <scope>NUCLEOTIDE SEQUENCE</scope>
    <source>
        <strain evidence="1">GVMAG-M-3300020192-26</strain>
    </source>
</reference>
<dbReference type="AlphaFoldDB" id="A0A6C0C8F6"/>
<protein>
    <submittedName>
        <fullName evidence="1">Uncharacterized protein</fullName>
    </submittedName>
</protein>
<name>A0A6C0C8F6_9ZZZZ</name>
<dbReference type="EMBL" id="MN739352">
    <property type="protein sequence ID" value="QHS99928.1"/>
    <property type="molecule type" value="Genomic_DNA"/>
</dbReference>